<proteinExistence type="predicted"/>
<organism evidence="2 3">
    <name type="scientific">Moorena bouillonii PNG</name>
    <dbReference type="NCBI Taxonomy" id="568701"/>
    <lineage>
        <taxon>Bacteria</taxon>
        <taxon>Bacillati</taxon>
        <taxon>Cyanobacteriota</taxon>
        <taxon>Cyanophyceae</taxon>
        <taxon>Coleofasciculales</taxon>
        <taxon>Coleofasciculaceae</taxon>
        <taxon>Moorena</taxon>
    </lineage>
</organism>
<dbReference type="EMBL" id="MKZS01000001">
    <property type="protein sequence ID" value="OLT62053.1"/>
    <property type="molecule type" value="Genomic_DNA"/>
</dbReference>
<feature type="transmembrane region" description="Helical" evidence="1">
    <location>
        <begin position="54"/>
        <end position="74"/>
    </location>
</feature>
<evidence type="ECO:0000313" key="3">
    <source>
        <dbReference type="Proteomes" id="UP000186657"/>
    </source>
</evidence>
<reference evidence="2 3" key="1">
    <citation type="submission" date="2016-10" db="EMBL/GenBank/DDBJ databases">
        <title>Comparative genomics uncovers the prolific and rare metabolic potential of the cyanobacterial genus Moorea.</title>
        <authorList>
            <person name="Leao T."/>
            <person name="Castelao G."/>
            <person name="Korobeynikov A."/>
            <person name="Monroe E.A."/>
            <person name="Podell S."/>
            <person name="Glukhov E."/>
            <person name="Allen E."/>
            <person name="Gerwick W.H."/>
            <person name="Gerwick L."/>
        </authorList>
    </citation>
    <scope>NUCLEOTIDE SEQUENCE [LARGE SCALE GENOMIC DNA]</scope>
    <source>
        <strain evidence="2 3">PNG5-198</strain>
    </source>
</reference>
<keyword evidence="1" id="KW-1133">Transmembrane helix</keyword>
<evidence type="ECO:0000313" key="2">
    <source>
        <dbReference type="EMBL" id="OLT62053.1"/>
    </source>
</evidence>
<evidence type="ECO:0000256" key="1">
    <source>
        <dbReference type="SAM" id="Phobius"/>
    </source>
</evidence>
<protein>
    <submittedName>
        <fullName evidence="2">Uncharacterized protein</fullName>
    </submittedName>
</protein>
<dbReference type="AlphaFoldDB" id="A0A1U7N7X5"/>
<feature type="transmembrane region" description="Helical" evidence="1">
    <location>
        <begin position="20"/>
        <end position="42"/>
    </location>
</feature>
<keyword evidence="1" id="KW-0472">Membrane</keyword>
<accession>A0A1U7N7X5</accession>
<dbReference type="RefSeq" id="WP_075903709.1">
    <property type="nucleotide sequence ID" value="NZ_MKZS01000001.1"/>
</dbReference>
<dbReference type="Proteomes" id="UP000186657">
    <property type="component" value="Unassembled WGS sequence"/>
</dbReference>
<name>A0A1U7N7X5_9CYAN</name>
<gene>
    <name evidence="2" type="ORF">BJP37_26510</name>
</gene>
<keyword evidence="3" id="KW-1185">Reference proteome</keyword>
<keyword evidence="1" id="KW-0812">Transmembrane</keyword>
<sequence length="274" mass="31363">MKDLLTALFSGLVKQPPLFTQFISLALGAMFLVIGAGIEFNIRNGEIKTDNSQKPILIVVGLVLISFYIFMVLFKEIKNQKLAEKDRKITKMQSDLNKCQERLKLNNLKQSISVFKDRNEVNSFSEPVLEGVEGMNESLKQHESTSTDVDRETAKEWVTQRINQWTEEIKSKDYSSDGISRKNINKFKKNVAKLLELLCQNIIDGTDNAPLGVDPQFYQTLGDKVIAHKKALEFIKKQMSDELDQDVKTLGRETIQYVKDRMTVLVECTNYKPY</sequence>
<comment type="caution">
    <text evidence="2">The sequence shown here is derived from an EMBL/GenBank/DDBJ whole genome shotgun (WGS) entry which is preliminary data.</text>
</comment>